<feature type="transmembrane region" description="Helical" evidence="1">
    <location>
        <begin position="21"/>
        <end position="47"/>
    </location>
</feature>
<feature type="transmembrane region" description="Helical" evidence="1">
    <location>
        <begin position="248"/>
        <end position="264"/>
    </location>
</feature>
<feature type="transmembrane region" description="Helical" evidence="1">
    <location>
        <begin position="136"/>
        <end position="155"/>
    </location>
</feature>
<feature type="transmembrane region" description="Helical" evidence="1">
    <location>
        <begin position="102"/>
        <end position="124"/>
    </location>
</feature>
<name>A0A7K0EDN0_9BACT</name>
<dbReference type="Proteomes" id="UP000441754">
    <property type="component" value="Unassembled WGS sequence"/>
</dbReference>
<feature type="transmembrane region" description="Helical" evidence="1">
    <location>
        <begin position="193"/>
        <end position="213"/>
    </location>
</feature>
<keyword evidence="1" id="KW-1133">Transmembrane helix</keyword>
<dbReference type="RefSeq" id="WP_154172476.1">
    <property type="nucleotide sequence ID" value="NZ_WJXZ01000001.1"/>
</dbReference>
<keyword evidence="1" id="KW-0812">Transmembrane</keyword>
<protein>
    <submittedName>
        <fullName evidence="2">Uncharacterized protein</fullName>
    </submittedName>
</protein>
<reference evidence="2 3" key="1">
    <citation type="journal article" date="2018" name="Antonie Van Leeuwenhoek">
        <title>Larkinella terrae sp. nov., isolated from soil on Jeju Island, South Korea.</title>
        <authorList>
            <person name="Ten L.N."/>
            <person name="Jeon J."/>
            <person name="Park S.J."/>
            <person name="Park S."/>
            <person name="Lee S.Y."/>
            <person name="Kim M.K."/>
            <person name="Jung H.Y."/>
        </authorList>
    </citation>
    <scope>NUCLEOTIDE SEQUENCE [LARGE SCALE GENOMIC DNA]</scope>
    <source>
        <strain evidence="2 3">KCTC 52001</strain>
    </source>
</reference>
<gene>
    <name evidence="2" type="ORF">GJJ30_01650</name>
</gene>
<sequence>MLPVLLFALRRRFINYFKNAESIAGLVLQIVYLVTLALGAGVAGWLIDVAATNDRVGINPVHLILTVNGFVCGTWAFMEFFPAYQQRSKLVSSAFPIRFRELWLANVFYDIFTVSFVGTVIPYFILNVFSNTYTNLHLVCSLLLLGNVMVFVQLVKAFLESAHRKQVLFLISWLLLSLTIGFLVWHWRLQNTTLSGALTLGLVSQCTLLYFVDRATEEQKDTMSSVLRISILSPVYTAFINNAKARKAFAFGVLMKAIFLSLTGKTLTSEFLMTNLVFMLYVSPLILFTYVANNSWGFFPALWINRALGKRSEIYRMYLQLIALPLLIDLIVTIGVLIFLRRLNLEFALFYLIITLLLILNGLIFSLYKAFFVHNSLNFGQVKNNVNGWSILSAFILIILTALALKTVVTTLLLCFGLSAVVWYLFGRFLPGDKDLIYKTYESVFKNRG</sequence>
<feature type="transmembrane region" description="Helical" evidence="1">
    <location>
        <begin position="388"/>
        <end position="405"/>
    </location>
</feature>
<accession>A0A7K0EDN0</accession>
<keyword evidence="3" id="KW-1185">Reference proteome</keyword>
<feature type="transmembrane region" description="Helical" evidence="1">
    <location>
        <begin position="412"/>
        <end position="430"/>
    </location>
</feature>
<organism evidence="2 3">
    <name type="scientific">Larkinella terrae</name>
    <dbReference type="NCBI Taxonomy" id="2025311"/>
    <lineage>
        <taxon>Bacteria</taxon>
        <taxon>Pseudomonadati</taxon>
        <taxon>Bacteroidota</taxon>
        <taxon>Cytophagia</taxon>
        <taxon>Cytophagales</taxon>
        <taxon>Spirosomataceae</taxon>
        <taxon>Larkinella</taxon>
    </lineage>
</organism>
<evidence type="ECO:0000313" key="3">
    <source>
        <dbReference type="Proteomes" id="UP000441754"/>
    </source>
</evidence>
<comment type="caution">
    <text evidence="2">The sequence shown here is derived from an EMBL/GenBank/DDBJ whole genome shotgun (WGS) entry which is preliminary data.</text>
</comment>
<dbReference type="OrthoDB" id="942886at2"/>
<feature type="transmembrane region" description="Helical" evidence="1">
    <location>
        <begin position="167"/>
        <end position="187"/>
    </location>
</feature>
<dbReference type="EMBL" id="WJXZ01000001">
    <property type="protein sequence ID" value="MRS59979.1"/>
    <property type="molecule type" value="Genomic_DNA"/>
</dbReference>
<feature type="transmembrane region" description="Helical" evidence="1">
    <location>
        <begin position="347"/>
        <end position="368"/>
    </location>
</feature>
<evidence type="ECO:0000256" key="1">
    <source>
        <dbReference type="SAM" id="Phobius"/>
    </source>
</evidence>
<feature type="transmembrane region" description="Helical" evidence="1">
    <location>
        <begin position="59"/>
        <end position="81"/>
    </location>
</feature>
<feature type="transmembrane region" description="Helical" evidence="1">
    <location>
        <begin position="276"/>
        <end position="298"/>
    </location>
</feature>
<proteinExistence type="predicted"/>
<keyword evidence="1" id="KW-0472">Membrane</keyword>
<feature type="transmembrane region" description="Helical" evidence="1">
    <location>
        <begin position="318"/>
        <end position="340"/>
    </location>
</feature>
<dbReference type="AlphaFoldDB" id="A0A7K0EDN0"/>
<evidence type="ECO:0000313" key="2">
    <source>
        <dbReference type="EMBL" id="MRS59979.1"/>
    </source>
</evidence>